<protein>
    <submittedName>
        <fullName evidence="3">Uncharacterized protein</fullName>
    </submittedName>
</protein>
<dbReference type="EMBL" id="LR796776">
    <property type="protein sequence ID" value="CAB4165551.1"/>
    <property type="molecule type" value="Genomic_DNA"/>
</dbReference>
<accession>A0A6J5QW95</accession>
<dbReference type="EMBL" id="LR796758">
    <property type="protein sequence ID" value="CAB4163779.1"/>
    <property type="molecule type" value="Genomic_DNA"/>
</dbReference>
<name>A0A6J5QW95_9CAUD</name>
<proteinExistence type="predicted"/>
<dbReference type="EMBL" id="LR797099">
    <property type="protein sequence ID" value="CAB4186797.1"/>
    <property type="molecule type" value="Genomic_DNA"/>
</dbReference>
<evidence type="ECO:0000313" key="2">
    <source>
        <dbReference type="EMBL" id="CAB4165551.1"/>
    </source>
</evidence>
<evidence type="ECO:0000313" key="3">
    <source>
        <dbReference type="EMBL" id="CAB4186797.1"/>
    </source>
</evidence>
<reference evidence="3" key="1">
    <citation type="submission" date="2020-05" db="EMBL/GenBank/DDBJ databases">
        <authorList>
            <person name="Chiriac C."/>
            <person name="Salcher M."/>
            <person name="Ghai R."/>
            <person name="Kavagutti S V."/>
        </authorList>
    </citation>
    <scope>NUCLEOTIDE SEQUENCE</scope>
</reference>
<sequence length="124" mass="14483">MMNDYTKLEELQSHYSDFYKDVHGFRPRWPTENQWNSEEWLQGEIDGLHAYLQMLGSTAQGRVQLREMGFCTDDKEADEEFFAADARERAENEARYQEADRIDAALAELAAPLTEAEQIELEMQ</sequence>
<organism evidence="3">
    <name type="scientific">uncultured Caudovirales phage</name>
    <dbReference type="NCBI Taxonomy" id="2100421"/>
    <lineage>
        <taxon>Viruses</taxon>
        <taxon>Duplodnaviria</taxon>
        <taxon>Heunggongvirae</taxon>
        <taxon>Uroviricota</taxon>
        <taxon>Caudoviricetes</taxon>
        <taxon>Peduoviridae</taxon>
        <taxon>Maltschvirus</taxon>
        <taxon>Maltschvirus maltsch</taxon>
    </lineage>
</organism>
<gene>
    <name evidence="3" type="ORF">UFOVP1146_143</name>
    <name evidence="1" type="ORF">UFOVP812_56</name>
    <name evidence="2" type="ORF">UFOVP818_87</name>
</gene>
<evidence type="ECO:0000313" key="1">
    <source>
        <dbReference type="EMBL" id="CAB4163779.1"/>
    </source>
</evidence>